<dbReference type="HOGENOM" id="CLU_2739381_0_0_1"/>
<sequence>MILLPQHPDCKLSGLQDPRIDTSPFLILHTLYDSLHNKKYGSQCKQKSLQNNEKKNFLACLLATQETRPRM</sequence>
<proteinExistence type="predicted"/>
<dbReference type="EMBL" id="AEYP01096188">
    <property type="status" value="NOT_ANNOTATED_CDS"/>
    <property type="molecule type" value="Genomic_DNA"/>
</dbReference>
<dbReference type="Ensembl" id="ENSMPUT00000010705.1">
    <property type="protein sequence ID" value="ENSMPUP00000010535.1"/>
    <property type="gene ID" value="ENSMPUG00000010614.1"/>
</dbReference>
<dbReference type="AlphaFoldDB" id="M3YGS8"/>
<organism evidence="1">
    <name type="scientific">Mustela putorius furo</name>
    <name type="common">European domestic ferret</name>
    <name type="synonym">Mustela furo</name>
    <dbReference type="NCBI Taxonomy" id="9669"/>
    <lineage>
        <taxon>Eukaryota</taxon>
        <taxon>Metazoa</taxon>
        <taxon>Chordata</taxon>
        <taxon>Craniata</taxon>
        <taxon>Vertebrata</taxon>
        <taxon>Euteleostomi</taxon>
        <taxon>Mammalia</taxon>
        <taxon>Eutheria</taxon>
        <taxon>Laurasiatheria</taxon>
        <taxon>Carnivora</taxon>
        <taxon>Caniformia</taxon>
        <taxon>Musteloidea</taxon>
        <taxon>Mustelidae</taxon>
        <taxon>Mustelinae</taxon>
        <taxon>Mustela</taxon>
    </lineage>
</organism>
<dbReference type="InParanoid" id="M3YGS8"/>
<name>M3YGS8_MUSPF</name>
<reference evidence="1" key="1">
    <citation type="submission" date="2024-06" db="UniProtKB">
        <authorList>
            <consortium name="Ensembl"/>
        </authorList>
    </citation>
    <scope>IDENTIFICATION</scope>
</reference>
<protein>
    <submittedName>
        <fullName evidence="1">Uncharacterized protein</fullName>
    </submittedName>
</protein>
<accession>M3YGS8</accession>
<evidence type="ECO:0000313" key="1">
    <source>
        <dbReference type="Ensembl" id="ENSMPUP00000010535.1"/>
    </source>
</evidence>
<dbReference type="EMBL" id="AEYP01096187">
    <property type="status" value="NOT_ANNOTATED_CDS"/>
    <property type="molecule type" value="Genomic_DNA"/>
</dbReference>